<keyword evidence="1" id="KW-0175">Coiled coil</keyword>
<keyword evidence="3" id="KW-0547">Nucleotide-binding</keyword>
<evidence type="ECO:0000256" key="2">
    <source>
        <dbReference type="SAM" id="MobiDB-lite"/>
    </source>
</evidence>
<dbReference type="AlphaFoldDB" id="A0A975M5I1"/>
<feature type="coiled-coil region" evidence="1">
    <location>
        <begin position="709"/>
        <end position="764"/>
    </location>
</feature>
<reference evidence="3 4" key="1">
    <citation type="submission" date="2021-05" db="EMBL/GenBank/DDBJ databases">
        <title>Novel species in genus Arthrobacter.</title>
        <authorList>
            <person name="Zhang G."/>
        </authorList>
    </citation>
    <scope>NUCLEOTIDE SEQUENCE [LARGE SCALE GENOMIC DNA]</scope>
    <source>
        <strain evidence="4">zg-ZUI227</strain>
    </source>
</reference>
<evidence type="ECO:0000256" key="1">
    <source>
        <dbReference type="SAM" id="Coils"/>
    </source>
</evidence>
<keyword evidence="3" id="KW-0067">ATP-binding</keyword>
<gene>
    <name evidence="3" type="ORF">KKR91_01380</name>
</gene>
<dbReference type="Pfam" id="PF13558">
    <property type="entry name" value="SbcC_Walker_B"/>
    <property type="match status" value="1"/>
</dbReference>
<proteinExistence type="predicted"/>
<feature type="region of interest" description="Disordered" evidence="2">
    <location>
        <begin position="95"/>
        <end position="118"/>
    </location>
</feature>
<dbReference type="RefSeq" id="WP_210231472.1">
    <property type="nucleotide sequence ID" value="NZ_CP076022.1"/>
</dbReference>
<dbReference type="Pfam" id="PF13555">
    <property type="entry name" value="AAA_29"/>
    <property type="match status" value="1"/>
</dbReference>
<organism evidence="3 4">
    <name type="scientific">Arthrobacter jiangjiafuii</name>
    <dbReference type="NCBI Taxonomy" id="2817475"/>
    <lineage>
        <taxon>Bacteria</taxon>
        <taxon>Bacillati</taxon>
        <taxon>Actinomycetota</taxon>
        <taxon>Actinomycetes</taxon>
        <taxon>Micrococcales</taxon>
        <taxon>Micrococcaceae</taxon>
        <taxon>Arthrobacter</taxon>
    </lineage>
</organism>
<protein>
    <submittedName>
        <fullName evidence="3">ATP-binding protein</fullName>
    </submittedName>
</protein>
<dbReference type="Gene3D" id="3.40.1140.10">
    <property type="match status" value="1"/>
</dbReference>
<dbReference type="GO" id="GO:0005524">
    <property type="term" value="F:ATP binding"/>
    <property type="evidence" value="ECO:0007669"/>
    <property type="project" value="UniProtKB-KW"/>
</dbReference>
<dbReference type="InterPro" id="IPR027417">
    <property type="entry name" value="P-loop_NTPase"/>
</dbReference>
<evidence type="ECO:0000313" key="4">
    <source>
        <dbReference type="Proteomes" id="UP000676885"/>
    </source>
</evidence>
<dbReference type="EMBL" id="CP076022">
    <property type="protein sequence ID" value="QWC10336.1"/>
    <property type="molecule type" value="Genomic_DNA"/>
</dbReference>
<dbReference type="KEGG" id="ajg:KKR91_01380"/>
<name>A0A975M5I1_9MICC</name>
<dbReference type="Proteomes" id="UP000676885">
    <property type="component" value="Chromosome"/>
</dbReference>
<sequence>MSIETTLPMGDLINPGQNRLSSVQIVNWGTFDGAHTIYVDRAGTLLTGDSGVGKSTIFDAMLQVMDARPKMNEAAQNNGGSLAEEKRTAFSYMRGRLGTQGSGNGTGPDDGGTAGADGTAYQRPGATWSAVCLTFDNGLGQITSLSVLMDLPANGTEHHVGRFYAVHNRPLDIRALETEMRGRFTKGSLEALLPGAGIYDSHKAFAERFRTALGVEDEKAFGLLRILQTGKGLGGTVNDFFRTNVLDTPKTLAAADEAVEDFSHLRSIRRQLERARQQRDHLADVPDLHRLFTSTDAELRHNRALAKDGLPAYRQRLTLASHERDVARFTAAADAGTRDLAAAESRRSDLKKKMDALAARYSAEGGGTIATLERELAAAVVQLNSRVALEETARGELAAAGIDVDFSPAGLVTARSRAAELVKSLTLEVEAARERSSDAHGQAWQLKGAIAKLENDIGSFRRRTSNIRQDSLDQRARICAATGLDEADLPFAAELIDLEPEQQQWRPAAERTLRSLATALLVPGEHMRAVTRYLSETNLNGFLRCIDVSVPVDGPSEPGPRDLITKLVTQDSEMGRWVARKITAHYDFVCVEDPDELAGLSRGVSLGGAVKRNSSTTEKDDRHAKASDNVLGFDNKDTVAALGNELLALRDRYSEADSRSQAQAQTQAELVSRLAAVRRVAADARSFEELSASAQRDAVAAATDALDSARDANTDLEQIRFELDTAELDHTASIEKIGVLKGDLARIREQLAGATERRDTLAAKALGILDAGLQEALEELFAPFGEITDVVRLQEAAAEVERSLITEGARLEKTLLETKNRLERTFETFTDKWGSDFGTSVDAAGAYAERFESIISEGLPQHETEFREYFNNRTYERFSDLLALLDEERRSISSRLLPLNSVLQRVEYHVDSHLEIEVKTTVPDAAHKFRTELKNALPMMGMRQNKADMDARYSALEALVDRLKDPEERRWRAEVLDVRSHVTITCTHRLANGQAYTNLQASLMSGGEGQRFTAFIMASALAYQLGIVSQGFSTYGTVMMDEAFVKSSLSFAEASINALHEFGFQLLLAAPEDKVDLSRFLGSVTEILRDDAVNRSGVLEREIRRGSVSQPVNILLR</sequence>
<keyword evidence="4" id="KW-1185">Reference proteome</keyword>
<accession>A0A975M5I1</accession>
<feature type="compositionally biased region" description="Gly residues" evidence="2">
    <location>
        <begin position="98"/>
        <end position="115"/>
    </location>
</feature>
<evidence type="ECO:0000313" key="3">
    <source>
        <dbReference type="EMBL" id="QWC10336.1"/>
    </source>
</evidence>
<dbReference type="SUPFAM" id="SSF52540">
    <property type="entry name" value="P-loop containing nucleoside triphosphate hydrolases"/>
    <property type="match status" value="1"/>
</dbReference>